<dbReference type="Proteomes" id="UP000184073">
    <property type="component" value="Unassembled WGS sequence"/>
</dbReference>
<keyword evidence="2" id="KW-0040">ANK repeat</keyword>
<dbReference type="RefSeq" id="XP_040670233.1">
    <property type="nucleotide sequence ID" value="XM_040812941.1"/>
</dbReference>
<proteinExistence type="predicted"/>
<keyword evidence="1" id="KW-0677">Repeat</keyword>
<reference evidence="4" key="1">
    <citation type="journal article" date="2017" name="Genome Biol.">
        <title>Comparative genomics reveals high biological diversity and specific adaptations in the industrially and medically important fungal genus Aspergillus.</title>
        <authorList>
            <person name="de Vries R.P."/>
            <person name="Riley R."/>
            <person name="Wiebenga A."/>
            <person name="Aguilar-Osorio G."/>
            <person name="Amillis S."/>
            <person name="Uchima C.A."/>
            <person name="Anderluh G."/>
            <person name="Asadollahi M."/>
            <person name="Askin M."/>
            <person name="Barry K."/>
            <person name="Battaglia E."/>
            <person name="Bayram O."/>
            <person name="Benocci T."/>
            <person name="Braus-Stromeyer S.A."/>
            <person name="Caldana C."/>
            <person name="Canovas D."/>
            <person name="Cerqueira G.C."/>
            <person name="Chen F."/>
            <person name="Chen W."/>
            <person name="Choi C."/>
            <person name="Clum A."/>
            <person name="Dos Santos R.A."/>
            <person name="Damasio A.R."/>
            <person name="Diallinas G."/>
            <person name="Emri T."/>
            <person name="Fekete E."/>
            <person name="Flipphi M."/>
            <person name="Freyberg S."/>
            <person name="Gallo A."/>
            <person name="Gournas C."/>
            <person name="Habgood R."/>
            <person name="Hainaut M."/>
            <person name="Harispe M.L."/>
            <person name="Henrissat B."/>
            <person name="Hilden K.S."/>
            <person name="Hope R."/>
            <person name="Hossain A."/>
            <person name="Karabika E."/>
            <person name="Karaffa L."/>
            <person name="Karanyi Z."/>
            <person name="Krasevec N."/>
            <person name="Kuo A."/>
            <person name="Kusch H."/>
            <person name="LaButti K."/>
            <person name="Lagendijk E.L."/>
            <person name="Lapidus A."/>
            <person name="Levasseur A."/>
            <person name="Lindquist E."/>
            <person name="Lipzen A."/>
            <person name="Logrieco A.F."/>
            <person name="MacCabe A."/>
            <person name="Maekelae M.R."/>
            <person name="Malavazi I."/>
            <person name="Melin P."/>
            <person name="Meyer V."/>
            <person name="Mielnichuk N."/>
            <person name="Miskei M."/>
            <person name="Molnar A.P."/>
            <person name="Mule G."/>
            <person name="Ngan C.Y."/>
            <person name="Orejas M."/>
            <person name="Orosz E."/>
            <person name="Ouedraogo J.P."/>
            <person name="Overkamp K.M."/>
            <person name="Park H.-S."/>
            <person name="Perrone G."/>
            <person name="Piumi F."/>
            <person name="Punt P.J."/>
            <person name="Ram A.F."/>
            <person name="Ramon A."/>
            <person name="Rauscher S."/>
            <person name="Record E."/>
            <person name="Riano-Pachon D.M."/>
            <person name="Robert V."/>
            <person name="Roehrig J."/>
            <person name="Ruller R."/>
            <person name="Salamov A."/>
            <person name="Salih N.S."/>
            <person name="Samson R.A."/>
            <person name="Sandor E."/>
            <person name="Sanguinetti M."/>
            <person name="Schuetze T."/>
            <person name="Sepcic K."/>
            <person name="Shelest E."/>
            <person name="Sherlock G."/>
            <person name="Sophianopoulou V."/>
            <person name="Squina F.M."/>
            <person name="Sun H."/>
            <person name="Susca A."/>
            <person name="Todd R.B."/>
            <person name="Tsang A."/>
            <person name="Unkles S.E."/>
            <person name="van de Wiele N."/>
            <person name="van Rossen-Uffink D."/>
            <person name="Oliveira J.V."/>
            <person name="Vesth T.C."/>
            <person name="Visser J."/>
            <person name="Yu J.-H."/>
            <person name="Zhou M."/>
            <person name="Andersen M.R."/>
            <person name="Archer D.B."/>
            <person name="Baker S.E."/>
            <person name="Benoit I."/>
            <person name="Brakhage A.A."/>
            <person name="Braus G.H."/>
            <person name="Fischer R."/>
            <person name="Frisvad J.C."/>
            <person name="Goldman G.H."/>
            <person name="Houbraken J."/>
            <person name="Oakley B."/>
            <person name="Pocsi I."/>
            <person name="Scazzocchio C."/>
            <person name="Seiboth B."/>
            <person name="vanKuyk P.A."/>
            <person name="Wortman J."/>
            <person name="Dyer P.S."/>
            <person name="Grigoriev I.V."/>
        </authorList>
    </citation>
    <scope>NUCLEOTIDE SEQUENCE [LARGE SCALE GENOMIC DNA]</scope>
    <source>
        <strain evidence="4">CBS 583.65</strain>
    </source>
</reference>
<dbReference type="PANTHER" id="PTHR24198">
    <property type="entry name" value="ANKYRIN REPEAT AND PROTEIN KINASE DOMAIN-CONTAINING PROTEIN"/>
    <property type="match status" value="1"/>
</dbReference>
<dbReference type="PANTHER" id="PTHR24198:SF165">
    <property type="entry name" value="ANKYRIN REPEAT-CONTAINING PROTEIN-RELATED"/>
    <property type="match status" value="1"/>
</dbReference>
<evidence type="ECO:0000256" key="1">
    <source>
        <dbReference type="ARBA" id="ARBA00022737"/>
    </source>
</evidence>
<dbReference type="InterPro" id="IPR002110">
    <property type="entry name" value="Ankyrin_rpt"/>
</dbReference>
<keyword evidence="4" id="KW-1185">Reference proteome</keyword>
<dbReference type="Pfam" id="PF12796">
    <property type="entry name" value="Ank_2"/>
    <property type="match status" value="2"/>
</dbReference>
<protein>
    <submittedName>
        <fullName evidence="3">Uncharacterized protein</fullName>
    </submittedName>
</protein>
<name>A0A1L9PSK3_ASPVE</name>
<dbReference type="EMBL" id="KV878131">
    <property type="protein sequence ID" value="OJJ04471.1"/>
    <property type="molecule type" value="Genomic_DNA"/>
</dbReference>
<evidence type="ECO:0000313" key="4">
    <source>
        <dbReference type="Proteomes" id="UP000184073"/>
    </source>
</evidence>
<evidence type="ECO:0000256" key="2">
    <source>
        <dbReference type="ARBA" id="ARBA00023043"/>
    </source>
</evidence>
<dbReference type="OrthoDB" id="1577640at2759"/>
<dbReference type="InterPro" id="IPR036770">
    <property type="entry name" value="Ankyrin_rpt-contain_sf"/>
</dbReference>
<gene>
    <name evidence="3" type="ORF">ASPVEDRAFT_43947</name>
</gene>
<dbReference type="STRING" id="1036611.A0A1L9PSK3"/>
<dbReference type="AlphaFoldDB" id="A0A1L9PSK3"/>
<evidence type="ECO:0000313" key="3">
    <source>
        <dbReference type="EMBL" id="OJJ04471.1"/>
    </source>
</evidence>
<organism evidence="3 4">
    <name type="scientific">Aspergillus versicolor CBS 583.65</name>
    <dbReference type="NCBI Taxonomy" id="1036611"/>
    <lineage>
        <taxon>Eukaryota</taxon>
        <taxon>Fungi</taxon>
        <taxon>Dikarya</taxon>
        <taxon>Ascomycota</taxon>
        <taxon>Pezizomycotina</taxon>
        <taxon>Eurotiomycetes</taxon>
        <taxon>Eurotiomycetidae</taxon>
        <taxon>Eurotiales</taxon>
        <taxon>Aspergillaceae</taxon>
        <taxon>Aspergillus</taxon>
        <taxon>Aspergillus subgen. Nidulantes</taxon>
    </lineage>
</organism>
<dbReference type="VEuPathDB" id="FungiDB:ASPVEDRAFT_43947"/>
<sequence>MGLLALPTEILHEILNFFPICWLDEPRGLHQRKTRHPDTDKLYWLLSLRLVGKRLDNIIINRFISAIGRDETDPPPTECDAEGPPTRSSVVLGKRLLTAIVQECRLKPFKQKCPFELVNTILDGAERAVNFLSREGFDDEDLQKIREDYMDALVSVFAVRLQPDPICAIREGVHEWAPEEVEGRWYVAALLGASYLGRIDDMKCFLSLVDHDGDISKLYSMSFVLAAAALGGHMEAIHFLSSFDYIGYHQQLGTRQNTVMHFAALGGHADVVAFLLENCDYWYMLNDGDESPLLWAVCVGHVDVVRELISKDVPHIGTGLNNHMLTWAVQGGIEDVVVELLKSSRVSARGAEPVSRRSYRRMMSALELAAAHGRGEIFQLLLADPKADIAELEVFHGALVGGDINIVRTILDAVPGTLATYEREYNIPAVIDVAQTNCSEELLRYMLSRMDVDVNHPCRGQDTVLHAAVRSGDMGKFQAVLDHPDLDINQPSHYNNGECFGTVLDIILWDYEIREPNRLPYLKALIARPDMNVNYLGHSYVSTAFGTAALSDSTEVMKLLLERDDLDKVPIDRLGCTPLLSAAESNSPNAVDLLLTLPETLLDIWHKDNEGSTALERSAAAGNVEIVKRLLDPALGATRQIIQEAIDRTEVYMHEGFLDNDRYTRVESAVEMLRERLDAID</sequence>
<dbReference type="Gene3D" id="1.25.40.20">
    <property type="entry name" value="Ankyrin repeat-containing domain"/>
    <property type="match status" value="2"/>
</dbReference>
<dbReference type="SUPFAM" id="SSF48403">
    <property type="entry name" value="Ankyrin repeat"/>
    <property type="match status" value="2"/>
</dbReference>
<dbReference type="GeneID" id="63728452"/>
<accession>A0A1L9PSK3</accession>
<dbReference type="SMART" id="SM00248">
    <property type="entry name" value="ANK"/>
    <property type="match status" value="8"/>
</dbReference>